<evidence type="ECO:0000313" key="2">
    <source>
        <dbReference type="EMBL" id="KAB0303604.1"/>
    </source>
</evidence>
<dbReference type="RefSeq" id="WP_150894509.1">
    <property type="nucleotide sequence ID" value="NZ_VXDD01000001.1"/>
</dbReference>
<reference evidence="2 3" key="1">
    <citation type="submission" date="2019-09" db="EMBL/GenBank/DDBJ databases">
        <title>Vibrio Fortis S7-72.</title>
        <authorList>
            <person name="Das S.K."/>
        </authorList>
    </citation>
    <scope>NUCLEOTIDE SEQUENCE [LARGE SCALE GENOMIC DNA]</scope>
    <source>
        <strain evidence="2 3">S7-72</strain>
    </source>
</reference>
<comment type="caution">
    <text evidence="2">The sequence shown here is derived from an EMBL/GenBank/DDBJ whole genome shotgun (WGS) entry which is preliminary data.</text>
</comment>
<evidence type="ECO:0008006" key="4">
    <source>
        <dbReference type="Google" id="ProtNLM"/>
    </source>
</evidence>
<evidence type="ECO:0000256" key="1">
    <source>
        <dbReference type="SAM" id="SignalP"/>
    </source>
</evidence>
<evidence type="ECO:0000313" key="3">
    <source>
        <dbReference type="Proteomes" id="UP000326687"/>
    </source>
</evidence>
<feature type="chain" id="PRO_5024381041" description="Outer membrane insertion C-signal" evidence="1">
    <location>
        <begin position="18"/>
        <end position="130"/>
    </location>
</feature>
<feature type="signal peptide" evidence="1">
    <location>
        <begin position="1"/>
        <end position="17"/>
    </location>
</feature>
<sequence>MKRIILLASLISLESFAENMSVGVAVDQDLSIVLDSGNTYRGILGDRGLAFDYILKHGSFNENNQPSWYLGGGVWYRWNSHDFGLRVPLGVHVYLGSDWDLYAQVHPELGFYHGIDFGLSGALGIKYKFN</sequence>
<proteinExistence type="predicted"/>
<dbReference type="Proteomes" id="UP000326687">
    <property type="component" value="Unassembled WGS sequence"/>
</dbReference>
<dbReference type="EMBL" id="VXDD01000001">
    <property type="protein sequence ID" value="KAB0303604.1"/>
    <property type="molecule type" value="Genomic_DNA"/>
</dbReference>
<gene>
    <name evidence="2" type="ORF">F2Z80_06410</name>
</gene>
<organism evidence="2 3">
    <name type="scientific">Vibrio fortis</name>
    <dbReference type="NCBI Taxonomy" id="212667"/>
    <lineage>
        <taxon>Bacteria</taxon>
        <taxon>Pseudomonadati</taxon>
        <taxon>Pseudomonadota</taxon>
        <taxon>Gammaproteobacteria</taxon>
        <taxon>Vibrionales</taxon>
        <taxon>Vibrionaceae</taxon>
        <taxon>Vibrio</taxon>
    </lineage>
</organism>
<name>A0A5N3S9T8_9VIBR</name>
<keyword evidence="1" id="KW-0732">Signal</keyword>
<protein>
    <recommendedName>
        <fullName evidence="4">Outer membrane insertion C-signal</fullName>
    </recommendedName>
</protein>
<dbReference type="AlphaFoldDB" id="A0A5N3S9T8"/>
<accession>A0A5N3S9T8</accession>